<evidence type="ECO:0000313" key="2">
    <source>
        <dbReference type="Proteomes" id="UP000283509"/>
    </source>
</evidence>
<organism evidence="1 2">
    <name type="scientific">Penaeus vannamei</name>
    <name type="common">Whiteleg shrimp</name>
    <name type="synonym">Litopenaeus vannamei</name>
    <dbReference type="NCBI Taxonomy" id="6689"/>
    <lineage>
        <taxon>Eukaryota</taxon>
        <taxon>Metazoa</taxon>
        <taxon>Ecdysozoa</taxon>
        <taxon>Arthropoda</taxon>
        <taxon>Crustacea</taxon>
        <taxon>Multicrustacea</taxon>
        <taxon>Malacostraca</taxon>
        <taxon>Eumalacostraca</taxon>
        <taxon>Eucarida</taxon>
        <taxon>Decapoda</taxon>
        <taxon>Dendrobranchiata</taxon>
        <taxon>Penaeoidea</taxon>
        <taxon>Penaeidae</taxon>
        <taxon>Penaeus</taxon>
    </lineage>
</organism>
<proteinExistence type="predicted"/>
<comment type="caution">
    <text evidence="1">The sequence shown here is derived from an EMBL/GenBank/DDBJ whole genome shotgun (WGS) entry which is preliminary data.</text>
</comment>
<dbReference type="AlphaFoldDB" id="A0A3R7NEA7"/>
<reference evidence="1 2" key="2">
    <citation type="submission" date="2019-01" db="EMBL/GenBank/DDBJ databases">
        <title>The decoding of complex shrimp genome reveals the adaptation for benthos swimmer, frequently molting mechanism and breeding impact on genome.</title>
        <authorList>
            <person name="Sun Y."/>
            <person name="Gao Y."/>
            <person name="Yu Y."/>
        </authorList>
    </citation>
    <scope>NUCLEOTIDE SEQUENCE [LARGE SCALE GENOMIC DNA]</scope>
    <source>
        <tissue evidence="1">Muscle</tissue>
    </source>
</reference>
<accession>A0A3R7NEA7</accession>
<dbReference type="Proteomes" id="UP000283509">
    <property type="component" value="Unassembled WGS sequence"/>
</dbReference>
<protein>
    <submittedName>
        <fullName evidence="1">Uncharacterized protein</fullName>
    </submittedName>
</protein>
<keyword evidence="2" id="KW-1185">Reference proteome</keyword>
<gene>
    <name evidence="1" type="ORF">C7M84_021882</name>
</gene>
<name>A0A3R7NEA7_PENVA</name>
<reference evidence="1 2" key="1">
    <citation type="submission" date="2018-04" db="EMBL/GenBank/DDBJ databases">
        <authorList>
            <person name="Zhang X."/>
            <person name="Yuan J."/>
            <person name="Li F."/>
            <person name="Xiang J."/>
        </authorList>
    </citation>
    <scope>NUCLEOTIDE SEQUENCE [LARGE SCALE GENOMIC DNA]</scope>
    <source>
        <tissue evidence="1">Muscle</tissue>
    </source>
</reference>
<evidence type="ECO:0000313" key="1">
    <source>
        <dbReference type="EMBL" id="ROT84920.1"/>
    </source>
</evidence>
<dbReference type="EMBL" id="QCYY01000470">
    <property type="protein sequence ID" value="ROT84920.1"/>
    <property type="molecule type" value="Genomic_DNA"/>
</dbReference>
<sequence>MGVRMVSEGGRCVGIGVGRWEGVRKVSEEGVEWCRKVEVSNGSELVSEVEGVRIGVGRWKCRKVRIGVRIGAVTKVSEMVSEGGSVNGGRIGVGRWKVSELGVGRWKVSEWCRKVCRIGVGGGRCRNWCRKVEGVGIGVGRWVSEVSEGVRIGAERWKSHGVRIVSEGGRCQNWCRKVEGVRIGVGSGIGVRIGAEGGRCHNGRSEMVSEVERCQNWCRKVEGSELVSEGVRIGVGRWKVSELVPEGVTMGVQKCVGRWRCQNGVGKVGGVGIGVGKVEGVQNWCRKVEVSQCQNWCQGAKVSELVSEGARMGRGRCQNWCRKVEGVRIGVGRCQKELVPEGGRCQNGRQNWCRKVEGVRIGVGRWKVSESEGVVKSELMLAHVRICVRDYVGNWCQNQTGMYQNWCSWECWNIPESV</sequence>